<keyword evidence="2" id="KW-1185">Reference proteome</keyword>
<dbReference type="Proteomes" id="UP001184853">
    <property type="component" value="Unassembled WGS sequence"/>
</dbReference>
<reference evidence="1 2" key="1">
    <citation type="submission" date="2023-07" db="EMBL/GenBank/DDBJ databases">
        <title>Sorghum-associated microbial communities from plants grown in Nebraska, USA.</title>
        <authorList>
            <person name="Schachtman D."/>
        </authorList>
    </citation>
    <scope>NUCLEOTIDE SEQUENCE [LARGE SCALE GENOMIC DNA]</scope>
    <source>
        <strain evidence="1 2">DS1709</strain>
    </source>
</reference>
<organism evidence="1 2">
    <name type="scientific">Chryseobacterium geocarposphaerae</name>
    <dbReference type="NCBI Taxonomy" id="1416776"/>
    <lineage>
        <taxon>Bacteria</taxon>
        <taxon>Pseudomonadati</taxon>
        <taxon>Bacteroidota</taxon>
        <taxon>Flavobacteriia</taxon>
        <taxon>Flavobacteriales</taxon>
        <taxon>Weeksellaceae</taxon>
        <taxon>Chryseobacterium group</taxon>
        <taxon>Chryseobacterium</taxon>
    </lineage>
</organism>
<dbReference type="RefSeq" id="WP_181898067.1">
    <property type="nucleotide sequence ID" value="NZ_JAVDQS010000005.1"/>
</dbReference>
<proteinExistence type="predicted"/>
<sequence>MTKKNDWEVINTSSSTSSKKYLGIILNIKNTPQNNNPQETQNFGSFVMLFRFGFFIFP</sequence>
<gene>
    <name evidence="1" type="ORF">J2781_002170</name>
</gene>
<comment type="caution">
    <text evidence="1">The sequence shown here is derived from an EMBL/GenBank/DDBJ whole genome shotgun (WGS) entry which is preliminary data.</text>
</comment>
<evidence type="ECO:0000313" key="2">
    <source>
        <dbReference type="Proteomes" id="UP001184853"/>
    </source>
</evidence>
<accession>A0ABU1LEV2</accession>
<name>A0ABU1LEV2_9FLAO</name>
<dbReference type="EMBL" id="JAVDQS010000005">
    <property type="protein sequence ID" value="MDR6405241.1"/>
    <property type="molecule type" value="Genomic_DNA"/>
</dbReference>
<protein>
    <submittedName>
        <fullName evidence="1">Uncharacterized protein</fullName>
    </submittedName>
</protein>
<evidence type="ECO:0000313" key="1">
    <source>
        <dbReference type="EMBL" id="MDR6405241.1"/>
    </source>
</evidence>